<feature type="compositionally biased region" description="Basic residues" evidence="1">
    <location>
        <begin position="296"/>
        <end position="305"/>
    </location>
</feature>
<dbReference type="Gene3D" id="2.60.40.10">
    <property type="entry name" value="Immunoglobulins"/>
    <property type="match status" value="1"/>
</dbReference>
<feature type="signal peptide" evidence="3">
    <location>
        <begin position="1"/>
        <end position="15"/>
    </location>
</feature>
<dbReference type="Proteomes" id="UP001346869">
    <property type="component" value="Unassembled WGS sequence"/>
</dbReference>
<keyword evidence="2" id="KW-1133">Transmembrane helix</keyword>
<feature type="transmembrane region" description="Helical" evidence="2">
    <location>
        <begin position="181"/>
        <end position="207"/>
    </location>
</feature>
<evidence type="ECO:0000256" key="3">
    <source>
        <dbReference type="SAM" id="SignalP"/>
    </source>
</evidence>
<feature type="region of interest" description="Disordered" evidence="1">
    <location>
        <begin position="274"/>
        <end position="305"/>
    </location>
</feature>
<reference evidence="5 6" key="1">
    <citation type="journal article" date="2023" name="Genes (Basel)">
        <title>Chromosome-Level Genome Assembly and Circadian Gene Repertoire of the Patagonia Blennie Eleginops maclovinus-The Closest Ancestral Proxy of Antarctic Cryonotothenioids.</title>
        <authorList>
            <person name="Cheng C.C."/>
            <person name="Rivera-Colon A.G."/>
            <person name="Minhas B.F."/>
            <person name="Wilson L."/>
            <person name="Rayamajhi N."/>
            <person name="Vargas-Chacoff L."/>
            <person name="Catchen J.M."/>
        </authorList>
    </citation>
    <scope>NUCLEOTIDE SEQUENCE [LARGE SCALE GENOMIC DNA]</scope>
    <source>
        <strain evidence="5">JMC-PN-2008</strain>
    </source>
</reference>
<dbReference type="PROSITE" id="PS50835">
    <property type="entry name" value="IG_LIKE"/>
    <property type="match status" value="1"/>
</dbReference>
<sequence>MITILLWALAHQVTSQTNDISSAKILAQQKTVSENSDLYLTCSTFGKKKTIQDDLPAKVTKQRHAIEIVVISNFLPADISVAGPSTVQEGDDVAFRCSVSGPMQTLGECQLIQSYLLRNEMIFRVQAFHVAQMEAIFIIEGAVVRDSGPYSCVVLPSKCIKDSEKTLYGNNTVLVEVQESLIFRVMGSLGVVAVMILLGLGLGLFWINRQGCLSVSKSCAEGQQADADRVEEQQVQREGEDLEVQYDSFNEDQDEDYQNLGVEELIYPPDLEGVYSVAEDPPAGTDPSGLYAKSYSNKKKSPRLP</sequence>
<dbReference type="InterPro" id="IPR003599">
    <property type="entry name" value="Ig_sub"/>
</dbReference>
<name>A0AAN8AV43_ELEMC</name>
<dbReference type="InterPro" id="IPR036179">
    <property type="entry name" value="Ig-like_dom_sf"/>
</dbReference>
<dbReference type="SUPFAM" id="SSF48726">
    <property type="entry name" value="Immunoglobulin"/>
    <property type="match status" value="1"/>
</dbReference>
<dbReference type="InterPro" id="IPR013783">
    <property type="entry name" value="Ig-like_fold"/>
</dbReference>
<feature type="domain" description="Ig-like" evidence="4">
    <location>
        <begin position="76"/>
        <end position="168"/>
    </location>
</feature>
<protein>
    <recommendedName>
        <fullName evidence="4">Ig-like domain-containing protein</fullName>
    </recommendedName>
</protein>
<proteinExistence type="predicted"/>
<keyword evidence="3" id="KW-0732">Signal</keyword>
<organism evidence="5 6">
    <name type="scientific">Eleginops maclovinus</name>
    <name type="common">Patagonian blennie</name>
    <name type="synonym">Eleginus maclovinus</name>
    <dbReference type="NCBI Taxonomy" id="56733"/>
    <lineage>
        <taxon>Eukaryota</taxon>
        <taxon>Metazoa</taxon>
        <taxon>Chordata</taxon>
        <taxon>Craniata</taxon>
        <taxon>Vertebrata</taxon>
        <taxon>Euteleostomi</taxon>
        <taxon>Actinopterygii</taxon>
        <taxon>Neopterygii</taxon>
        <taxon>Teleostei</taxon>
        <taxon>Neoteleostei</taxon>
        <taxon>Acanthomorphata</taxon>
        <taxon>Eupercaria</taxon>
        <taxon>Perciformes</taxon>
        <taxon>Notothenioidei</taxon>
        <taxon>Eleginopidae</taxon>
        <taxon>Eleginops</taxon>
    </lineage>
</organism>
<reference evidence="5 6" key="2">
    <citation type="journal article" date="2023" name="Mol. Biol. Evol.">
        <title>Genomics of Secondarily Temperate Adaptation in the Only Non-Antarctic Icefish.</title>
        <authorList>
            <person name="Rivera-Colon A.G."/>
            <person name="Rayamajhi N."/>
            <person name="Minhas B.F."/>
            <person name="Madrigal G."/>
            <person name="Bilyk K.T."/>
            <person name="Yoon V."/>
            <person name="Hune M."/>
            <person name="Gregory S."/>
            <person name="Cheng C.H.C."/>
            <person name="Catchen J.M."/>
        </authorList>
    </citation>
    <scope>NUCLEOTIDE SEQUENCE [LARGE SCALE GENOMIC DNA]</scope>
    <source>
        <strain evidence="5">JMC-PN-2008</strain>
    </source>
</reference>
<evidence type="ECO:0000313" key="6">
    <source>
        <dbReference type="Proteomes" id="UP001346869"/>
    </source>
</evidence>
<feature type="chain" id="PRO_5043030378" description="Ig-like domain-containing protein" evidence="3">
    <location>
        <begin position="16"/>
        <end position="305"/>
    </location>
</feature>
<keyword evidence="6" id="KW-1185">Reference proteome</keyword>
<comment type="caution">
    <text evidence="5">The sequence shown here is derived from an EMBL/GenBank/DDBJ whole genome shotgun (WGS) entry which is preliminary data.</text>
</comment>
<evidence type="ECO:0000259" key="4">
    <source>
        <dbReference type="PROSITE" id="PS50835"/>
    </source>
</evidence>
<accession>A0AAN8AV43</accession>
<dbReference type="InterPro" id="IPR007110">
    <property type="entry name" value="Ig-like_dom"/>
</dbReference>
<gene>
    <name evidence="5" type="ORF">PBY51_018708</name>
</gene>
<keyword evidence="2" id="KW-0472">Membrane</keyword>
<evidence type="ECO:0000256" key="2">
    <source>
        <dbReference type="SAM" id="Phobius"/>
    </source>
</evidence>
<evidence type="ECO:0000256" key="1">
    <source>
        <dbReference type="SAM" id="MobiDB-lite"/>
    </source>
</evidence>
<dbReference type="AlphaFoldDB" id="A0AAN8AV43"/>
<dbReference type="SMART" id="SM00409">
    <property type="entry name" value="IG"/>
    <property type="match status" value="1"/>
</dbReference>
<keyword evidence="2" id="KW-0812">Transmembrane</keyword>
<evidence type="ECO:0000313" key="5">
    <source>
        <dbReference type="EMBL" id="KAK5873688.1"/>
    </source>
</evidence>
<dbReference type="EMBL" id="JAUZQC010000003">
    <property type="protein sequence ID" value="KAK5873688.1"/>
    <property type="molecule type" value="Genomic_DNA"/>
</dbReference>